<accession>A0ABR2Z6Y9</accession>
<feature type="compositionally biased region" description="Polar residues" evidence="1">
    <location>
        <begin position="22"/>
        <end position="54"/>
    </location>
</feature>
<gene>
    <name evidence="2" type="ORF">AAF712_016784</name>
</gene>
<feature type="compositionally biased region" description="Low complexity" evidence="1">
    <location>
        <begin position="1"/>
        <end position="17"/>
    </location>
</feature>
<name>A0ABR2Z6Y9_9AGAR</name>
<evidence type="ECO:0000313" key="3">
    <source>
        <dbReference type="Proteomes" id="UP001437256"/>
    </source>
</evidence>
<dbReference type="EMBL" id="JBBXMP010001200">
    <property type="protein sequence ID" value="KAL0056611.1"/>
    <property type="molecule type" value="Genomic_DNA"/>
</dbReference>
<evidence type="ECO:0000313" key="2">
    <source>
        <dbReference type="EMBL" id="KAL0056611.1"/>
    </source>
</evidence>
<protein>
    <submittedName>
        <fullName evidence="2">Uncharacterized protein</fullName>
    </submittedName>
</protein>
<proteinExistence type="predicted"/>
<comment type="caution">
    <text evidence="2">The sequence shown here is derived from an EMBL/GenBank/DDBJ whole genome shotgun (WGS) entry which is preliminary data.</text>
</comment>
<dbReference type="Proteomes" id="UP001437256">
    <property type="component" value="Unassembled WGS sequence"/>
</dbReference>
<reference evidence="2 3" key="1">
    <citation type="submission" date="2024-05" db="EMBL/GenBank/DDBJ databases">
        <title>A draft genome resource for the thread blight pathogen Marasmius tenuissimus strain MS-2.</title>
        <authorList>
            <person name="Yulfo-Soto G.E."/>
            <person name="Baruah I.K."/>
            <person name="Amoako-Attah I."/>
            <person name="Bukari Y."/>
            <person name="Meinhardt L.W."/>
            <person name="Bailey B.A."/>
            <person name="Cohen S.P."/>
        </authorList>
    </citation>
    <scope>NUCLEOTIDE SEQUENCE [LARGE SCALE GENOMIC DNA]</scope>
    <source>
        <strain evidence="2 3">MS-2</strain>
    </source>
</reference>
<feature type="region of interest" description="Disordered" evidence="1">
    <location>
        <begin position="1"/>
        <end position="59"/>
    </location>
</feature>
<evidence type="ECO:0000256" key="1">
    <source>
        <dbReference type="SAM" id="MobiDB-lite"/>
    </source>
</evidence>
<organism evidence="2 3">
    <name type="scientific">Marasmius tenuissimus</name>
    <dbReference type="NCBI Taxonomy" id="585030"/>
    <lineage>
        <taxon>Eukaryota</taxon>
        <taxon>Fungi</taxon>
        <taxon>Dikarya</taxon>
        <taxon>Basidiomycota</taxon>
        <taxon>Agaricomycotina</taxon>
        <taxon>Agaricomycetes</taxon>
        <taxon>Agaricomycetidae</taxon>
        <taxon>Agaricales</taxon>
        <taxon>Marasmiineae</taxon>
        <taxon>Marasmiaceae</taxon>
        <taxon>Marasmius</taxon>
    </lineage>
</organism>
<keyword evidence="3" id="KW-1185">Reference proteome</keyword>
<sequence>MSVDLHLSSLSSQSSDDGVIVNAQSSNTEPEPLVPQTSQPSDQLDQTLTPGQPETTDDPVNVVQNQILQDHQTDVATAKARISGINAEVKAIKMKQEPLWTSLHALDGDRAALLEESDGVEHALKGLAEVQNDLKDLEALAMAYC</sequence>